<feature type="coiled-coil region" evidence="1">
    <location>
        <begin position="184"/>
        <end position="211"/>
    </location>
</feature>
<dbReference type="AlphaFoldDB" id="A0AAU9J6K6"/>
<keyword evidence="1" id="KW-0175">Coiled coil</keyword>
<protein>
    <submittedName>
        <fullName evidence="2">Uncharacterized protein</fullName>
    </submittedName>
</protein>
<dbReference type="EMBL" id="CAJZBQ010000027">
    <property type="protein sequence ID" value="CAG9320835.1"/>
    <property type="molecule type" value="Genomic_DNA"/>
</dbReference>
<gene>
    <name evidence="2" type="ORF">BSTOLATCC_MIC27414</name>
</gene>
<organism evidence="2 3">
    <name type="scientific">Blepharisma stoltei</name>
    <dbReference type="NCBI Taxonomy" id="1481888"/>
    <lineage>
        <taxon>Eukaryota</taxon>
        <taxon>Sar</taxon>
        <taxon>Alveolata</taxon>
        <taxon>Ciliophora</taxon>
        <taxon>Postciliodesmatophora</taxon>
        <taxon>Heterotrichea</taxon>
        <taxon>Heterotrichida</taxon>
        <taxon>Blepharismidae</taxon>
        <taxon>Blepharisma</taxon>
    </lineage>
</organism>
<comment type="caution">
    <text evidence="2">The sequence shown here is derived from an EMBL/GenBank/DDBJ whole genome shotgun (WGS) entry which is preliminary data.</text>
</comment>
<feature type="coiled-coil region" evidence="1">
    <location>
        <begin position="88"/>
        <end position="148"/>
    </location>
</feature>
<proteinExistence type="predicted"/>
<evidence type="ECO:0000313" key="3">
    <source>
        <dbReference type="Proteomes" id="UP001162131"/>
    </source>
</evidence>
<dbReference type="Proteomes" id="UP001162131">
    <property type="component" value="Unassembled WGS sequence"/>
</dbReference>
<keyword evidence="3" id="KW-1185">Reference proteome</keyword>
<name>A0AAU9J6K6_9CILI</name>
<accession>A0AAU9J6K6</accession>
<reference evidence="2" key="1">
    <citation type="submission" date="2021-09" db="EMBL/GenBank/DDBJ databases">
        <authorList>
            <consortium name="AG Swart"/>
            <person name="Singh M."/>
            <person name="Singh A."/>
            <person name="Seah K."/>
            <person name="Emmerich C."/>
        </authorList>
    </citation>
    <scope>NUCLEOTIDE SEQUENCE</scope>
    <source>
        <strain evidence="2">ATCC30299</strain>
    </source>
</reference>
<evidence type="ECO:0000256" key="1">
    <source>
        <dbReference type="SAM" id="Coils"/>
    </source>
</evidence>
<sequence length="214" mass="25158">MGNICSNSPIPKPLKIKNPLLMQRLYEIKIKPRTWTISLKIAKEESIEILPTTENLSDEFTQLKEQHNDEKIHYNDYYNKSAKLSMKLFEIEEEKRKTKEDIDELKSKIEQINKNIRNNSCENKENEIGNLLDNIDRDSRQKQLLEEELNCACEYYWPLALEYENLSKVLNGGESIINYYQYVLGSLKAHLEELEKNNAILKKELDIAANYLTK</sequence>
<evidence type="ECO:0000313" key="2">
    <source>
        <dbReference type="EMBL" id="CAG9320835.1"/>
    </source>
</evidence>